<feature type="region of interest" description="Disordered" evidence="1">
    <location>
        <begin position="1"/>
        <end position="21"/>
    </location>
</feature>
<dbReference type="AlphaFoldDB" id="A0A0E9XFI4"/>
<accession>A0A0E9XFI4</accession>
<protein>
    <submittedName>
        <fullName evidence="2">Uncharacterized protein</fullName>
    </submittedName>
</protein>
<organism evidence="2">
    <name type="scientific">Anguilla anguilla</name>
    <name type="common">European freshwater eel</name>
    <name type="synonym">Muraena anguilla</name>
    <dbReference type="NCBI Taxonomy" id="7936"/>
    <lineage>
        <taxon>Eukaryota</taxon>
        <taxon>Metazoa</taxon>
        <taxon>Chordata</taxon>
        <taxon>Craniata</taxon>
        <taxon>Vertebrata</taxon>
        <taxon>Euteleostomi</taxon>
        <taxon>Actinopterygii</taxon>
        <taxon>Neopterygii</taxon>
        <taxon>Teleostei</taxon>
        <taxon>Anguilliformes</taxon>
        <taxon>Anguillidae</taxon>
        <taxon>Anguilla</taxon>
    </lineage>
</organism>
<sequence length="21" mass="2486">MKPRNPQEELSFSLSCHIRVN</sequence>
<name>A0A0E9XFI4_ANGAN</name>
<proteinExistence type="predicted"/>
<reference evidence="2" key="2">
    <citation type="journal article" date="2015" name="Fish Shellfish Immunol.">
        <title>Early steps in the European eel (Anguilla anguilla)-Vibrio vulnificus interaction in the gills: Role of the RtxA13 toxin.</title>
        <authorList>
            <person name="Callol A."/>
            <person name="Pajuelo D."/>
            <person name="Ebbesson L."/>
            <person name="Teles M."/>
            <person name="MacKenzie S."/>
            <person name="Amaro C."/>
        </authorList>
    </citation>
    <scope>NUCLEOTIDE SEQUENCE</scope>
</reference>
<dbReference type="EMBL" id="GBXM01007188">
    <property type="protein sequence ID" value="JAI01390.1"/>
    <property type="molecule type" value="Transcribed_RNA"/>
</dbReference>
<evidence type="ECO:0000256" key="1">
    <source>
        <dbReference type="SAM" id="MobiDB-lite"/>
    </source>
</evidence>
<evidence type="ECO:0000313" key="2">
    <source>
        <dbReference type="EMBL" id="JAI01390.1"/>
    </source>
</evidence>
<reference evidence="2" key="1">
    <citation type="submission" date="2014-11" db="EMBL/GenBank/DDBJ databases">
        <authorList>
            <person name="Amaro Gonzalez C."/>
        </authorList>
    </citation>
    <scope>NUCLEOTIDE SEQUENCE</scope>
</reference>